<keyword evidence="10" id="KW-1185">Reference proteome</keyword>
<dbReference type="Pfam" id="PF08395">
    <property type="entry name" value="7tm_7"/>
    <property type="match status" value="1"/>
</dbReference>
<keyword evidence="4 8" id="KW-1133">Transmembrane helix</keyword>
<keyword evidence="5 8" id="KW-0472">Membrane</keyword>
<feature type="transmembrane region" description="Helical" evidence="8">
    <location>
        <begin position="158"/>
        <end position="182"/>
    </location>
</feature>
<reference evidence="11" key="1">
    <citation type="submission" date="2025-08" db="UniProtKB">
        <authorList>
            <consortium name="RefSeq"/>
        </authorList>
    </citation>
    <scope>IDENTIFICATION</scope>
    <source>
        <tissue evidence="11">Whole Larva</tissue>
    </source>
</reference>
<evidence type="ECO:0000256" key="9">
    <source>
        <dbReference type="SAM" id="SignalP"/>
    </source>
</evidence>
<comment type="function">
    <text evidence="8">Gustatory receptor which mediates acceptance or avoidance behavior, depending on its substrates.</text>
</comment>
<keyword evidence="7 8" id="KW-0807">Transducer</keyword>
<feature type="transmembrane region" description="Helical" evidence="8">
    <location>
        <begin position="234"/>
        <end position="260"/>
    </location>
</feature>
<dbReference type="GeneID" id="108558552"/>
<sequence length="380" mass="43432">MGSMMKALIPLHIISVCLGITTFKVDSKGYGKSRWRKYVILTVICFYFVAASVSAYFFALTSPSLIPQTFLLEYVFGYFQIITIWGSAIYYQDLHLELMAALSVVDKRLHKLGIWLFYADLKKYVLRRILFHVGAIIVIISLQLYTDRNMRFGSKETIFFMALFYVPIIISFGVVENIGIFINILKERFKILNAQVEELKGDNVGDSKKLDVLRLVCPIHLELTHLAKGISRCFGFTLLLTFSVNFITIMIGCYIICVAFQYLNRNLVLIVVPQTLLGIATYLVNTYYLCYCGQSVVRECNRTGLLLHALDFEEIKVKDQIQMFSMQILNEDLQFTAAGFFSVDYSLLFSIIGGLTTYIIILIQFSTNSGESINRYYENA</sequence>
<dbReference type="InterPro" id="IPR013604">
    <property type="entry name" value="7TM_chemorcpt"/>
</dbReference>
<evidence type="ECO:0000256" key="7">
    <source>
        <dbReference type="ARBA" id="ARBA00023224"/>
    </source>
</evidence>
<name>A0ABM1M8V2_NICVS</name>
<feature type="transmembrane region" description="Helical" evidence="8">
    <location>
        <begin position="71"/>
        <end position="91"/>
    </location>
</feature>
<organism evidence="10 11">
    <name type="scientific">Nicrophorus vespilloides</name>
    <name type="common">Boreal carrion beetle</name>
    <dbReference type="NCBI Taxonomy" id="110193"/>
    <lineage>
        <taxon>Eukaryota</taxon>
        <taxon>Metazoa</taxon>
        <taxon>Ecdysozoa</taxon>
        <taxon>Arthropoda</taxon>
        <taxon>Hexapoda</taxon>
        <taxon>Insecta</taxon>
        <taxon>Pterygota</taxon>
        <taxon>Neoptera</taxon>
        <taxon>Endopterygota</taxon>
        <taxon>Coleoptera</taxon>
        <taxon>Polyphaga</taxon>
        <taxon>Staphyliniformia</taxon>
        <taxon>Silphidae</taxon>
        <taxon>Nicrophorinae</taxon>
        <taxon>Nicrophorus</taxon>
    </lineage>
</organism>
<proteinExistence type="inferred from homology"/>
<feature type="transmembrane region" description="Helical" evidence="8">
    <location>
        <begin position="129"/>
        <end position="146"/>
    </location>
</feature>
<keyword evidence="9" id="KW-0732">Signal</keyword>
<keyword evidence="6 8" id="KW-0675">Receptor</keyword>
<dbReference type="PANTHER" id="PTHR21143:SF133">
    <property type="entry name" value="GUSTATORY AND PHEROMONE RECEPTOR 32A-RELATED"/>
    <property type="match status" value="1"/>
</dbReference>
<feature type="transmembrane region" description="Helical" evidence="8">
    <location>
        <begin position="38"/>
        <end position="59"/>
    </location>
</feature>
<keyword evidence="3 8" id="KW-0812">Transmembrane</keyword>
<evidence type="ECO:0000256" key="2">
    <source>
        <dbReference type="ARBA" id="ARBA00022475"/>
    </source>
</evidence>
<gene>
    <name evidence="11" type="primary">LOC108558552</name>
</gene>
<feature type="transmembrane region" description="Helical" evidence="8">
    <location>
        <begin position="267"/>
        <end position="288"/>
    </location>
</feature>
<evidence type="ECO:0000256" key="4">
    <source>
        <dbReference type="ARBA" id="ARBA00022989"/>
    </source>
</evidence>
<dbReference type="PANTHER" id="PTHR21143">
    <property type="entry name" value="INVERTEBRATE GUSTATORY RECEPTOR"/>
    <property type="match status" value="1"/>
</dbReference>
<feature type="signal peptide" evidence="9">
    <location>
        <begin position="1"/>
        <end position="19"/>
    </location>
</feature>
<evidence type="ECO:0000313" key="11">
    <source>
        <dbReference type="RefSeq" id="XP_017771002.1"/>
    </source>
</evidence>
<keyword evidence="2 8" id="KW-1003">Cell membrane</keyword>
<evidence type="ECO:0000256" key="5">
    <source>
        <dbReference type="ARBA" id="ARBA00023136"/>
    </source>
</evidence>
<evidence type="ECO:0000256" key="8">
    <source>
        <dbReference type="RuleBase" id="RU363108"/>
    </source>
</evidence>
<comment type="subcellular location">
    <subcellularLocation>
        <location evidence="1 8">Cell membrane</location>
        <topology evidence="1 8">Multi-pass membrane protein</topology>
    </subcellularLocation>
</comment>
<dbReference type="RefSeq" id="XP_017771002.1">
    <property type="nucleotide sequence ID" value="XM_017915513.1"/>
</dbReference>
<accession>A0ABM1M8V2</accession>
<feature type="chain" id="PRO_5046493270" description="Gustatory receptor" evidence="9">
    <location>
        <begin position="20"/>
        <end position="380"/>
    </location>
</feature>
<dbReference type="Proteomes" id="UP000695000">
    <property type="component" value="Unplaced"/>
</dbReference>
<evidence type="ECO:0000313" key="10">
    <source>
        <dbReference type="Proteomes" id="UP000695000"/>
    </source>
</evidence>
<evidence type="ECO:0000256" key="3">
    <source>
        <dbReference type="ARBA" id="ARBA00022692"/>
    </source>
</evidence>
<feature type="transmembrane region" description="Helical" evidence="8">
    <location>
        <begin position="345"/>
        <end position="365"/>
    </location>
</feature>
<protein>
    <recommendedName>
        <fullName evidence="8">Gustatory receptor</fullName>
    </recommendedName>
</protein>
<comment type="similarity">
    <text evidence="8">Belongs to the insect chemoreceptor superfamily. Gustatory receptor (GR) family.</text>
</comment>
<evidence type="ECO:0000256" key="6">
    <source>
        <dbReference type="ARBA" id="ARBA00023170"/>
    </source>
</evidence>
<evidence type="ECO:0000256" key="1">
    <source>
        <dbReference type="ARBA" id="ARBA00004651"/>
    </source>
</evidence>